<gene>
    <name evidence="7" type="primary">LOC127151223</name>
</gene>
<dbReference type="PANTHER" id="PTHR11926:SF1498">
    <property type="entry name" value="GLYCOSYLTRANSFERASE"/>
    <property type="match status" value="1"/>
</dbReference>
<proteinExistence type="inferred from homology"/>
<dbReference type="CDD" id="cd03784">
    <property type="entry name" value="GT1_Gtf-like"/>
    <property type="match status" value="1"/>
</dbReference>
<dbReference type="GeneID" id="127151223"/>
<evidence type="ECO:0000256" key="2">
    <source>
        <dbReference type="ARBA" id="ARBA00009995"/>
    </source>
</evidence>
<name>A0ABM3L9A4_CUCME</name>
<dbReference type="EC" id="2.4.1.-" evidence="5"/>
<keyword evidence="3 4" id="KW-0808">Transferase</keyword>
<evidence type="ECO:0000313" key="7">
    <source>
        <dbReference type="RefSeq" id="XP_050946616.1"/>
    </source>
</evidence>
<dbReference type="RefSeq" id="XP_050946616.1">
    <property type="nucleotide sequence ID" value="XM_051090659.1"/>
</dbReference>
<sequence length="454" mass="51109">MGFISKIDKPHVVCIPHPAQGHINPMLNLAKLFHHKGFHVTFVITERNHQLVLKSRGPDSLNGLLDFRFRTISDGRPLLSLTSSIEHVHATCSSPSKDCFAPFCDLICQLNSMAASPSNNVPPISCIVGDALLPFTILVANMCKIPYALLWTASTCSYIGFYKIPQLIKQGLVPLKDVSQITDGYLENTIEWTKRMKSIRLRDLPSFVRTTDPNENMLNFMCDVMNRCEEASAVIFNTCDPLETDVVDSLSPILQSIYTISPLHMLAKQIDDENVRALNLWAEESECIEWLNSKEPNSVIYVNFGSITLITKEQLTEFVWGLADSGKILLCIARPDLVMGDSAILPHEFLTEIKDRSLIVSWCNQEQVLNHPSIGGFLTHCGWNSTLESICAGVPMICWPFFNDQQTNCHYCCNVWGTGMEIDNNVKRNEVEKLVRELMDGEKGKRMKDNVMRV</sequence>
<protein>
    <recommendedName>
        <fullName evidence="5">Glycosyltransferase</fullName>
        <ecNumber evidence="5">2.4.1.-</ecNumber>
    </recommendedName>
</protein>
<dbReference type="InterPro" id="IPR002213">
    <property type="entry name" value="UDP_glucos_trans"/>
</dbReference>
<keyword evidence="6" id="KW-1185">Reference proteome</keyword>
<evidence type="ECO:0000256" key="4">
    <source>
        <dbReference type="RuleBase" id="RU003718"/>
    </source>
</evidence>
<dbReference type="PROSITE" id="PS00375">
    <property type="entry name" value="UDPGT"/>
    <property type="match status" value="1"/>
</dbReference>
<dbReference type="Gene3D" id="3.40.50.2000">
    <property type="entry name" value="Glycogen Phosphorylase B"/>
    <property type="match status" value="2"/>
</dbReference>
<evidence type="ECO:0000256" key="3">
    <source>
        <dbReference type="ARBA" id="ARBA00022679"/>
    </source>
</evidence>
<evidence type="ECO:0000313" key="6">
    <source>
        <dbReference type="Proteomes" id="UP001652600"/>
    </source>
</evidence>
<dbReference type="SUPFAM" id="SSF53756">
    <property type="entry name" value="UDP-Glycosyltransferase/glycogen phosphorylase"/>
    <property type="match status" value="1"/>
</dbReference>
<reference evidence="7" key="1">
    <citation type="submission" date="2025-08" db="UniProtKB">
        <authorList>
            <consortium name="RefSeq"/>
        </authorList>
    </citation>
    <scope>IDENTIFICATION</scope>
    <source>
        <tissue evidence="7">Stem</tissue>
    </source>
</reference>
<keyword evidence="4" id="KW-0328">Glycosyltransferase</keyword>
<dbReference type="InterPro" id="IPR035595">
    <property type="entry name" value="UDP_glycos_trans_CS"/>
</dbReference>
<organism evidence="6 7">
    <name type="scientific">Cucumis melo</name>
    <name type="common">Muskmelon</name>
    <dbReference type="NCBI Taxonomy" id="3656"/>
    <lineage>
        <taxon>Eukaryota</taxon>
        <taxon>Viridiplantae</taxon>
        <taxon>Streptophyta</taxon>
        <taxon>Embryophyta</taxon>
        <taxon>Tracheophyta</taxon>
        <taxon>Spermatophyta</taxon>
        <taxon>Magnoliopsida</taxon>
        <taxon>eudicotyledons</taxon>
        <taxon>Gunneridae</taxon>
        <taxon>Pentapetalae</taxon>
        <taxon>rosids</taxon>
        <taxon>fabids</taxon>
        <taxon>Cucurbitales</taxon>
        <taxon>Cucurbitaceae</taxon>
        <taxon>Benincaseae</taxon>
        <taxon>Cucumis</taxon>
    </lineage>
</organism>
<dbReference type="Pfam" id="PF00201">
    <property type="entry name" value="UDPGT"/>
    <property type="match status" value="1"/>
</dbReference>
<comment type="similarity">
    <text evidence="2 4">Belongs to the UDP-glycosyltransferase family.</text>
</comment>
<dbReference type="Proteomes" id="UP001652600">
    <property type="component" value="Chromosome 10"/>
</dbReference>
<accession>A0ABM3L9A4</accession>
<comment type="pathway">
    <text evidence="1">Secondary metabolite biosynthesis; terpenoid biosynthesis.</text>
</comment>
<dbReference type="PANTHER" id="PTHR11926">
    <property type="entry name" value="GLUCOSYL/GLUCURONOSYL TRANSFERASES"/>
    <property type="match status" value="1"/>
</dbReference>
<evidence type="ECO:0000256" key="5">
    <source>
        <dbReference type="RuleBase" id="RU362057"/>
    </source>
</evidence>
<evidence type="ECO:0000256" key="1">
    <source>
        <dbReference type="ARBA" id="ARBA00004721"/>
    </source>
</evidence>